<dbReference type="EMBL" id="JAFKCZ010000014">
    <property type="protein sequence ID" value="MBN7798369.1"/>
    <property type="molecule type" value="Genomic_DNA"/>
</dbReference>
<dbReference type="SUPFAM" id="SSF51735">
    <property type="entry name" value="NAD(P)-binding Rossmann-fold domains"/>
    <property type="match status" value="1"/>
</dbReference>
<dbReference type="RefSeq" id="WP_206561816.1">
    <property type="nucleotide sequence ID" value="NZ_JAFKCZ010000014.1"/>
</dbReference>
<dbReference type="Pfam" id="PF13602">
    <property type="entry name" value="ADH_zinc_N_2"/>
    <property type="match status" value="1"/>
</dbReference>
<evidence type="ECO:0000259" key="2">
    <source>
        <dbReference type="SMART" id="SM00829"/>
    </source>
</evidence>
<accession>A0A939DHU3</accession>
<dbReference type="SMART" id="SM00829">
    <property type="entry name" value="PKS_ER"/>
    <property type="match status" value="1"/>
</dbReference>
<evidence type="ECO:0000313" key="4">
    <source>
        <dbReference type="Proteomes" id="UP000664303"/>
    </source>
</evidence>
<dbReference type="PANTHER" id="PTHR11695:SF294">
    <property type="entry name" value="RETICULON-4-INTERACTING PROTEIN 1, MITOCHONDRIAL"/>
    <property type="match status" value="1"/>
</dbReference>
<dbReference type="Pfam" id="PF08240">
    <property type="entry name" value="ADH_N"/>
    <property type="match status" value="1"/>
</dbReference>
<dbReference type="Gene3D" id="3.90.180.10">
    <property type="entry name" value="Medium-chain alcohol dehydrogenases, catalytic domain"/>
    <property type="match status" value="1"/>
</dbReference>
<gene>
    <name evidence="3" type="ORF">JYP50_17330</name>
</gene>
<dbReference type="InterPro" id="IPR011032">
    <property type="entry name" value="GroES-like_sf"/>
</dbReference>
<dbReference type="InterPro" id="IPR002364">
    <property type="entry name" value="Quin_OxRdtase/zeta-crystal_CS"/>
</dbReference>
<keyword evidence="1" id="KW-0560">Oxidoreductase</keyword>
<feature type="domain" description="Enoyl reductase (ER)" evidence="2">
    <location>
        <begin position="56"/>
        <end position="366"/>
    </location>
</feature>
<name>A0A939DHU3_9GAMM</name>
<dbReference type="Proteomes" id="UP000664303">
    <property type="component" value="Unassembled WGS sequence"/>
</dbReference>
<reference evidence="3" key="1">
    <citation type="submission" date="2021-02" db="EMBL/GenBank/DDBJ databases">
        <title>PHA producing bacteria isolated from coastal sediment in Guangdong, Shenzhen.</title>
        <authorList>
            <person name="Zheng W."/>
            <person name="Yu S."/>
            <person name="Huang Y."/>
        </authorList>
    </citation>
    <scope>NUCLEOTIDE SEQUENCE</scope>
    <source>
        <strain evidence="3">TN14-10</strain>
    </source>
</reference>
<evidence type="ECO:0000313" key="3">
    <source>
        <dbReference type="EMBL" id="MBN7798369.1"/>
    </source>
</evidence>
<dbReference type="CDD" id="cd08267">
    <property type="entry name" value="MDR1"/>
    <property type="match status" value="1"/>
</dbReference>
<dbReference type="PROSITE" id="PS01162">
    <property type="entry name" value="QOR_ZETA_CRYSTAL"/>
    <property type="match status" value="1"/>
</dbReference>
<dbReference type="AlphaFoldDB" id="A0A939DHU3"/>
<comment type="caution">
    <text evidence="3">The sequence shown here is derived from an EMBL/GenBank/DDBJ whole genome shotgun (WGS) entry which is preliminary data.</text>
</comment>
<dbReference type="Gene3D" id="3.40.50.720">
    <property type="entry name" value="NAD(P)-binding Rossmann-like Domain"/>
    <property type="match status" value="1"/>
</dbReference>
<protein>
    <submittedName>
        <fullName evidence="3">NAD(P)-dependent alcohol dehydrogenase</fullName>
    </submittedName>
</protein>
<sequence>MGLGRKIAGATLLLLAVGAVGLAYAMSFNRACPAPALAAGTGGPDAMRAVVHRCYGSPEVLELASLPRPEPAANEVLVKVRAAGVNPLDWHYMLGSPYVMRLMSGIGRPSQERLGVDFAGTVEAVGSAVTRFQPGDAVFGGRGGAFADYLTIAEDKVIAHKPPNIGYAEAASVPVAAVTALQAVRDKGRVTAGQKVLVNGASGGVGTFAVQIARHLGAEVTGVSSARNHAMVRELGAAHMIDYRQEDYTESAERYDVIIDNVGNHGLLANHGALKNGGILVMVGGPKGNWFAPLKNVILAPLLSPFVSTEFASLLARLNAADLDYLAGLMAQGDINPVIDREFSLEAVADAIRYSESGRARGKIVISMRGTAVK</sequence>
<dbReference type="InterPro" id="IPR050700">
    <property type="entry name" value="YIM1/Zinc_Alcohol_DH_Fams"/>
</dbReference>
<dbReference type="PANTHER" id="PTHR11695">
    <property type="entry name" value="ALCOHOL DEHYDROGENASE RELATED"/>
    <property type="match status" value="1"/>
</dbReference>
<dbReference type="InterPro" id="IPR013154">
    <property type="entry name" value="ADH-like_N"/>
</dbReference>
<dbReference type="GO" id="GO:0008270">
    <property type="term" value="F:zinc ion binding"/>
    <property type="evidence" value="ECO:0007669"/>
    <property type="project" value="InterPro"/>
</dbReference>
<keyword evidence="4" id="KW-1185">Reference proteome</keyword>
<evidence type="ECO:0000256" key="1">
    <source>
        <dbReference type="ARBA" id="ARBA00023002"/>
    </source>
</evidence>
<organism evidence="3 4">
    <name type="scientific">Parahaliea mediterranea</name>
    <dbReference type="NCBI Taxonomy" id="651086"/>
    <lineage>
        <taxon>Bacteria</taxon>
        <taxon>Pseudomonadati</taxon>
        <taxon>Pseudomonadota</taxon>
        <taxon>Gammaproteobacteria</taxon>
        <taxon>Cellvibrionales</taxon>
        <taxon>Halieaceae</taxon>
        <taxon>Parahaliea</taxon>
    </lineage>
</organism>
<proteinExistence type="predicted"/>
<dbReference type="SUPFAM" id="SSF50129">
    <property type="entry name" value="GroES-like"/>
    <property type="match status" value="1"/>
</dbReference>
<dbReference type="InterPro" id="IPR036291">
    <property type="entry name" value="NAD(P)-bd_dom_sf"/>
</dbReference>
<dbReference type="InterPro" id="IPR020843">
    <property type="entry name" value="ER"/>
</dbReference>
<dbReference type="GO" id="GO:0016491">
    <property type="term" value="F:oxidoreductase activity"/>
    <property type="evidence" value="ECO:0007669"/>
    <property type="project" value="UniProtKB-KW"/>
</dbReference>